<reference evidence="2" key="1">
    <citation type="journal article" date="2008" name="Nat. Genet.">
        <title>The Pristionchus pacificus genome provides a unique perspective on nematode lifestyle and parasitism.</title>
        <authorList>
            <person name="Dieterich C."/>
            <person name="Clifton S.W."/>
            <person name="Schuster L.N."/>
            <person name="Chinwalla A."/>
            <person name="Delehaunty K."/>
            <person name="Dinkelacker I."/>
            <person name="Fulton L."/>
            <person name="Fulton R."/>
            <person name="Godfrey J."/>
            <person name="Minx P."/>
            <person name="Mitreva M."/>
            <person name="Roeseler W."/>
            <person name="Tian H."/>
            <person name="Witte H."/>
            <person name="Yang S.P."/>
            <person name="Wilson R.K."/>
            <person name="Sommer R.J."/>
        </authorList>
    </citation>
    <scope>NUCLEOTIDE SEQUENCE [LARGE SCALE GENOMIC DNA]</scope>
    <source>
        <strain evidence="2">PS312</strain>
    </source>
</reference>
<dbReference type="Proteomes" id="UP000005239">
    <property type="component" value="Unassembled WGS sequence"/>
</dbReference>
<evidence type="ECO:0000313" key="2">
    <source>
        <dbReference type="Proteomes" id="UP000005239"/>
    </source>
</evidence>
<gene>
    <name evidence="1" type="primary">WBGene00276049</name>
</gene>
<keyword evidence="2" id="KW-1185">Reference proteome</keyword>
<organism evidence="1 2">
    <name type="scientific">Pristionchus pacificus</name>
    <name type="common">Parasitic nematode worm</name>
    <dbReference type="NCBI Taxonomy" id="54126"/>
    <lineage>
        <taxon>Eukaryota</taxon>
        <taxon>Metazoa</taxon>
        <taxon>Ecdysozoa</taxon>
        <taxon>Nematoda</taxon>
        <taxon>Chromadorea</taxon>
        <taxon>Rhabditida</taxon>
        <taxon>Rhabditina</taxon>
        <taxon>Diplogasteromorpha</taxon>
        <taxon>Diplogasteroidea</taxon>
        <taxon>Neodiplogasteridae</taxon>
        <taxon>Pristionchus</taxon>
    </lineage>
</organism>
<protein>
    <submittedName>
        <fullName evidence="1">Uncharacterized protein</fullName>
    </submittedName>
</protein>
<accession>A0A2A6BBQ5</accession>
<name>A0A2A6BBQ5_PRIPA</name>
<accession>A0A8R1YQB3</accession>
<proteinExistence type="predicted"/>
<dbReference type="AlphaFoldDB" id="A0A2A6BBQ5"/>
<dbReference type="EnsemblMetazoa" id="PPA37680.1">
    <property type="protein sequence ID" value="PPA37680.1"/>
    <property type="gene ID" value="WBGene00276049"/>
</dbReference>
<sequence>MSEKTSLTWREYLHVYRLPFTESFYTLPILRSDDYDGKTAFQRFVEATLHLLVAVAGCAAITGVISEICPIAAITMLPFLLAFIGFCSYTIFCRKKGDTRYFMSTMLFLVGVLVVCLCVSSGKKSGDVSVLKYVRTPCRAVVVSLAPPYIAMAFKQLENMHILLSLSVFVPSILIGSLTTGLRDLQTAFYLVAAIFLSYKFSTGLRHVIPLTTMNEAFVSRQIWFCWLANIISGTVEVFALVFDCRPIIEGMFAFPIGAAMMFSGYLTVERYDEDKMAIVENKDKINKNNPVLVGLGFISAFAVMGALLVVILFCLEYYRPTALIPTILFISMMWVVIKLHSRIREKMPNCLYFILTMAFLLAALYCTSLQEPLLRISKGENATIPNVDPQLAEETRAQDAMTPPFKFHIPTPTLMEEAKALRDTMIVAATLFWQLFVYMLYSALIQTDALVEIAAENEIIF</sequence>
<evidence type="ECO:0000313" key="1">
    <source>
        <dbReference type="EnsemblMetazoa" id="PPA37680.1"/>
    </source>
</evidence>
<reference evidence="1" key="2">
    <citation type="submission" date="2022-06" db="UniProtKB">
        <authorList>
            <consortium name="EnsemblMetazoa"/>
        </authorList>
    </citation>
    <scope>IDENTIFICATION</scope>
    <source>
        <strain evidence="1">PS312</strain>
    </source>
</reference>